<keyword evidence="3" id="KW-1185">Reference proteome</keyword>
<organism evidence="2 3">
    <name type="scientific">Haloferax mucosum ATCC BAA-1512</name>
    <dbReference type="NCBI Taxonomy" id="662479"/>
    <lineage>
        <taxon>Archaea</taxon>
        <taxon>Methanobacteriati</taxon>
        <taxon>Methanobacteriota</taxon>
        <taxon>Stenosarchaea group</taxon>
        <taxon>Halobacteria</taxon>
        <taxon>Halobacteriales</taxon>
        <taxon>Haloferacaceae</taxon>
        <taxon>Haloferax</taxon>
    </lineage>
</organism>
<dbReference type="OrthoDB" id="204708at2157"/>
<evidence type="ECO:0000313" key="3">
    <source>
        <dbReference type="Proteomes" id="UP000011550"/>
    </source>
</evidence>
<dbReference type="AlphaFoldDB" id="M0IA91"/>
<accession>M0IA91</accession>
<evidence type="ECO:0000313" key="2">
    <source>
        <dbReference type="EMBL" id="ELZ92942.1"/>
    </source>
</evidence>
<dbReference type="RefSeq" id="WP_008320829.1">
    <property type="nucleotide sequence ID" value="NZ_AOLN01000017.1"/>
</dbReference>
<dbReference type="EMBL" id="AOLN01000017">
    <property type="protein sequence ID" value="ELZ92942.1"/>
    <property type="molecule type" value="Genomic_DNA"/>
</dbReference>
<dbReference type="InterPro" id="IPR058465">
    <property type="entry name" value="DUF8152"/>
</dbReference>
<proteinExistence type="predicted"/>
<reference evidence="2 3" key="1">
    <citation type="journal article" date="2014" name="PLoS Genet.">
        <title>Phylogenetically driven sequencing of extremely halophilic archaea reveals strategies for static and dynamic osmo-response.</title>
        <authorList>
            <person name="Becker E.A."/>
            <person name="Seitzer P.M."/>
            <person name="Tritt A."/>
            <person name="Larsen D."/>
            <person name="Krusor M."/>
            <person name="Yao A.I."/>
            <person name="Wu D."/>
            <person name="Madern D."/>
            <person name="Eisen J.A."/>
            <person name="Darling A.E."/>
            <person name="Facciotti M.T."/>
        </authorList>
    </citation>
    <scope>NUCLEOTIDE SEQUENCE [LARGE SCALE GENOMIC DNA]</scope>
    <source>
        <strain evidence="2 3">ATCC BAA-1512</strain>
    </source>
</reference>
<protein>
    <recommendedName>
        <fullName evidence="1">DUF8152 domain-containing protein</fullName>
    </recommendedName>
</protein>
<evidence type="ECO:0000259" key="1">
    <source>
        <dbReference type="Pfam" id="PF26479"/>
    </source>
</evidence>
<dbReference type="Pfam" id="PF26479">
    <property type="entry name" value="DUF8152"/>
    <property type="match status" value="1"/>
</dbReference>
<comment type="caution">
    <text evidence="2">The sequence shown here is derived from an EMBL/GenBank/DDBJ whole genome shotgun (WGS) entry which is preliminary data.</text>
</comment>
<dbReference type="PATRIC" id="fig|662479.7.peg.2533"/>
<gene>
    <name evidence="2" type="ORF">C440_12514</name>
</gene>
<feature type="domain" description="DUF8152" evidence="1">
    <location>
        <begin position="10"/>
        <end position="92"/>
    </location>
</feature>
<sequence>MSDPPLDRLVSTLHEHLAATATRPVREDASRWLGEAEAVVSDLDAGPLPEATVVKRRLGHVEHLLSNVEATEDADADEHVAAAREALWDALAALD</sequence>
<dbReference type="Proteomes" id="UP000011550">
    <property type="component" value="Unassembled WGS sequence"/>
</dbReference>
<name>M0IA91_9EURY</name>